<comment type="caution">
    <text evidence="1">The sequence shown here is derived from an EMBL/GenBank/DDBJ whole genome shotgun (WGS) entry which is preliminary data.</text>
</comment>
<name>A0ABV5I882_9ACTN</name>
<keyword evidence="1" id="KW-0547">Nucleotide-binding</keyword>
<dbReference type="InterPro" id="IPR027417">
    <property type="entry name" value="P-loop_NTPase"/>
</dbReference>
<reference evidence="1 2" key="1">
    <citation type="submission" date="2024-09" db="EMBL/GenBank/DDBJ databases">
        <authorList>
            <person name="Sun Q."/>
            <person name="Mori K."/>
        </authorList>
    </citation>
    <scope>NUCLEOTIDE SEQUENCE [LARGE SCALE GENOMIC DNA]</scope>
    <source>
        <strain evidence="1 2">CCM 3426</strain>
    </source>
</reference>
<dbReference type="Proteomes" id="UP001589647">
    <property type="component" value="Unassembled WGS sequence"/>
</dbReference>
<dbReference type="EMBL" id="JBHMEI010000003">
    <property type="protein sequence ID" value="MFB9200743.1"/>
    <property type="molecule type" value="Genomic_DNA"/>
</dbReference>
<evidence type="ECO:0000313" key="2">
    <source>
        <dbReference type="Proteomes" id="UP001589647"/>
    </source>
</evidence>
<protein>
    <submittedName>
        <fullName evidence="1">ATP-binding protein</fullName>
    </submittedName>
</protein>
<dbReference type="PANTHER" id="PTHR34704:SF2">
    <property type="entry name" value="ATPASE"/>
    <property type="match status" value="1"/>
</dbReference>
<dbReference type="GO" id="GO:0005524">
    <property type="term" value="F:ATP binding"/>
    <property type="evidence" value="ECO:0007669"/>
    <property type="project" value="UniProtKB-KW"/>
</dbReference>
<keyword evidence="2" id="KW-1185">Reference proteome</keyword>
<dbReference type="RefSeq" id="WP_189646662.1">
    <property type="nucleotide sequence ID" value="NZ_BMRC01000003.1"/>
</dbReference>
<gene>
    <name evidence="1" type="ORF">ACFFV7_06025</name>
</gene>
<dbReference type="PANTHER" id="PTHR34704">
    <property type="entry name" value="ATPASE"/>
    <property type="match status" value="1"/>
</dbReference>
<organism evidence="1 2">
    <name type="scientific">Nonomuraea spiralis</name>
    <dbReference type="NCBI Taxonomy" id="46182"/>
    <lineage>
        <taxon>Bacteria</taxon>
        <taxon>Bacillati</taxon>
        <taxon>Actinomycetota</taxon>
        <taxon>Actinomycetes</taxon>
        <taxon>Streptosporangiales</taxon>
        <taxon>Streptosporangiaceae</taxon>
        <taxon>Nonomuraea</taxon>
    </lineage>
</organism>
<accession>A0ABV5I882</accession>
<dbReference type="SUPFAM" id="SSF52540">
    <property type="entry name" value="P-loop containing nucleoside triphosphate hydrolases"/>
    <property type="match status" value="1"/>
</dbReference>
<proteinExistence type="predicted"/>
<evidence type="ECO:0000313" key="1">
    <source>
        <dbReference type="EMBL" id="MFB9200743.1"/>
    </source>
</evidence>
<dbReference type="Gene3D" id="3.40.50.300">
    <property type="entry name" value="P-loop containing nucleotide triphosphate hydrolases"/>
    <property type="match status" value="1"/>
</dbReference>
<sequence>MIPKPERIFARDSEWEALSAFVERSGPRPRPRLGVVSGRRRQGKTFLVESLARKTDGFYFGATEGTPTESLNLFAAALARYVGASAPFRFTTWDEAISQLFAVSAERRALMVIDEFPYLSKASPALPSIIQQAVDRAVFDEVPASLLLCGSAMSVMGRLLAGNAPLRGRASMELAVRPFDYRLAARYWGITDPQLAVKVHAVTGGTPAYLPLANDDRPDGPEDFDAWVRRTVLSPSTPLFKEARYLLEEEAEVRDSAMYKSVLAAVATGNGTRGGIANYVGRKASDIGHHLNVLEDSSLLRREVDVFRSSRSVYRVCEPLIHFYEVVMRPQWGPLESGRAEYVWQDGRAGFSDQVLGPHFEEMCRQFVALEPGVFGESPGEIGAGTVVDPVRHEQIQIDVAVFAPAMRGEHRRVLSLGEVKWGKAMGPRHVARLRRARDLLDAKGYDVRDTKLACYSGVGFDAATARESDVVAIGLKELYG</sequence>
<keyword evidence="1" id="KW-0067">ATP-binding</keyword>